<proteinExistence type="inferred from homology"/>
<dbReference type="PANTHER" id="PTHR30213:SF0">
    <property type="entry name" value="UPF0761 MEMBRANE PROTEIN YIHY"/>
    <property type="match status" value="1"/>
</dbReference>
<dbReference type="EMBL" id="LXHC01000025">
    <property type="protein sequence ID" value="OAU95166.1"/>
    <property type="molecule type" value="Genomic_DNA"/>
</dbReference>
<keyword evidence="8" id="KW-0378">Hydrolase</keyword>
<comment type="caution">
    <text evidence="8">The sequence shown here is derived from an EMBL/GenBank/DDBJ whole genome shotgun (WGS) entry which is preliminary data.</text>
</comment>
<dbReference type="Pfam" id="PF03631">
    <property type="entry name" value="Virul_fac_BrkB"/>
    <property type="match status" value="1"/>
</dbReference>
<dbReference type="AlphaFoldDB" id="A0A198UFG4"/>
<keyword evidence="9" id="KW-1185">Reference proteome</keyword>
<dbReference type="RefSeq" id="WP_064611566.1">
    <property type="nucleotide sequence ID" value="NZ_LXHB01000104.1"/>
</dbReference>
<dbReference type="eggNOG" id="COG1295">
    <property type="taxonomic scope" value="Bacteria"/>
</dbReference>
<keyword evidence="3" id="KW-0997">Cell inner membrane</keyword>
<evidence type="ECO:0000256" key="4">
    <source>
        <dbReference type="ARBA" id="ARBA00022692"/>
    </source>
</evidence>
<comment type="similarity">
    <text evidence="7">Belongs to the UPF0761 family.</text>
</comment>
<keyword evidence="6 7" id="KW-0472">Membrane</keyword>
<evidence type="ECO:0000313" key="9">
    <source>
        <dbReference type="Proteomes" id="UP000078228"/>
    </source>
</evidence>
<protein>
    <recommendedName>
        <fullName evidence="7">UPF0761 membrane protein AO384_1700</fullName>
    </recommendedName>
</protein>
<evidence type="ECO:0000313" key="8">
    <source>
        <dbReference type="EMBL" id="OAU95166.1"/>
    </source>
</evidence>
<keyword evidence="4 7" id="KW-0812">Transmembrane</keyword>
<dbReference type="HAMAP" id="MF_00672">
    <property type="entry name" value="UPF0761"/>
    <property type="match status" value="1"/>
</dbReference>
<dbReference type="GO" id="GO:0005886">
    <property type="term" value="C:plasma membrane"/>
    <property type="evidence" value="ECO:0007669"/>
    <property type="project" value="UniProtKB-SubCell"/>
</dbReference>
<organism evidence="8 9">
    <name type="scientific">Moraxella catarrhalis</name>
    <name type="common">Branhamella catarrhalis</name>
    <dbReference type="NCBI Taxonomy" id="480"/>
    <lineage>
        <taxon>Bacteria</taxon>
        <taxon>Pseudomonadati</taxon>
        <taxon>Pseudomonadota</taxon>
        <taxon>Gammaproteobacteria</taxon>
        <taxon>Moraxellales</taxon>
        <taxon>Moraxellaceae</taxon>
        <taxon>Moraxella</taxon>
    </lineage>
</organism>
<sequence length="500" mass="56863">MTNFLNKLPFAHHAWFMYLRLLVRHFIDDDTQQKAASLTYTTLLALVPILTVVLVIFSSVPALEGLREQVQQTISANLFPTASEQVAGYIRSFAEKSSNLGLVGVAGLFVTAIMTLNTIEYAFNKIWRVQERSGGAASIIRYWTIITLGPVILGVAFGASSAIQSVDFLNRQIAGYGIDWGIWAYLVSLALMTCGFILLYWFIPKAQVPIKNAAIAGVVTAILFESIKQVFGTVMTNFTSYEAIYGAFAALPIFLLWLYISWNIILLGVQISYTLTIFDTKEVPVRHPLLSLLDMLNLTYKRYQNGEAVSEDELRGMLGRKELPKWSMYLDQLVSNDFITETKNNEYILKTDLRTINFWKFYKSLPYPLPIRHELDQLESADYDPWFIELYHHLDKVEDAAIKELDLPLAELFETAPLREKREIVRIVSENTDELGEGKGFDDNARRTIDESGNVVIIPDGKASFTESKLTKVLRLLKKAYHFFGKNKQHINEIKRIIDK</sequence>
<evidence type="ECO:0000256" key="6">
    <source>
        <dbReference type="ARBA" id="ARBA00023136"/>
    </source>
</evidence>
<feature type="transmembrane region" description="Helical" evidence="7">
    <location>
        <begin position="35"/>
        <end position="57"/>
    </location>
</feature>
<evidence type="ECO:0000256" key="1">
    <source>
        <dbReference type="ARBA" id="ARBA00004651"/>
    </source>
</evidence>
<dbReference type="OrthoDB" id="9808671at2"/>
<feature type="transmembrane region" description="Helical" evidence="7">
    <location>
        <begin position="100"/>
        <end position="119"/>
    </location>
</feature>
<evidence type="ECO:0000256" key="3">
    <source>
        <dbReference type="ARBA" id="ARBA00022519"/>
    </source>
</evidence>
<accession>A0A198UFG4</accession>
<keyword evidence="5 7" id="KW-1133">Transmembrane helix</keyword>
<feature type="transmembrane region" description="Helical" evidence="7">
    <location>
        <begin position="140"/>
        <end position="162"/>
    </location>
</feature>
<comment type="subcellular location">
    <subcellularLocation>
        <location evidence="1 7">Cell membrane</location>
        <topology evidence="1 7">Multi-pass membrane protein</topology>
    </subcellularLocation>
</comment>
<feature type="transmembrane region" description="Helical" evidence="7">
    <location>
        <begin position="243"/>
        <end position="269"/>
    </location>
</feature>
<evidence type="ECO:0000256" key="2">
    <source>
        <dbReference type="ARBA" id="ARBA00022475"/>
    </source>
</evidence>
<dbReference type="InterPro" id="IPR017039">
    <property type="entry name" value="Virul_fac_BrkB"/>
</dbReference>
<dbReference type="PATRIC" id="fig|480.237.peg.2205"/>
<feature type="transmembrane region" description="Helical" evidence="7">
    <location>
        <begin position="182"/>
        <end position="201"/>
    </location>
</feature>
<evidence type="ECO:0000256" key="7">
    <source>
        <dbReference type="HAMAP-Rule" id="MF_00672"/>
    </source>
</evidence>
<dbReference type="PANTHER" id="PTHR30213">
    <property type="entry name" value="INNER MEMBRANE PROTEIN YHJD"/>
    <property type="match status" value="1"/>
</dbReference>
<dbReference type="GO" id="GO:0016787">
    <property type="term" value="F:hydrolase activity"/>
    <property type="evidence" value="ECO:0007669"/>
    <property type="project" value="UniProtKB-KW"/>
</dbReference>
<evidence type="ECO:0000256" key="5">
    <source>
        <dbReference type="ARBA" id="ARBA00022989"/>
    </source>
</evidence>
<name>A0A198UFG4_MORCA</name>
<feature type="transmembrane region" description="Helical" evidence="7">
    <location>
        <begin position="213"/>
        <end position="231"/>
    </location>
</feature>
<keyword evidence="2 7" id="KW-1003">Cell membrane</keyword>
<reference evidence="8 9" key="1">
    <citation type="journal article" date="2016" name="Genome Biol. Evol.">
        <title>Comparative Genomic Analyses of the Moraxella catarrhalis Serosensitive and Seroresistant Lineages Demonstrate Their Independent Evolution.</title>
        <authorList>
            <person name="Earl J.P."/>
            <person name="de Vries S.P."/>
            <person name="Ahmed A."/>
            <person name="Powell E."/>
            <person name="Schultz M.P."/>
            <person name="Hermans P.W."/>
            <person name="Hill D.J."/>
            <person name="Zhou Z."/>
            <person name="Constantinidou C.I."/>
            <person name="Hu F.Z."/>
            <person name="Bootsma H.J."/>
            <person name="Ehrlich G.D."/>
        </authorList>
    </citation>
    <scope>NUCLEOTIDE SEQUENCE [LARGE SCALE GENOMIC DNA]</scope>
    <source>
        <strain evidence="8 9">Z7542</strain>
    </source>
</reference>
<gene>
    <name evidence="8" type="ORF">AO384_1700</name>
</gene>
<dbReference type="Proteomes" id="UP000078228">
    <property type="component" value="Unassembled WGS sequence"/>
</dbReference>
<dbReference type="InterPro" id="IPR023679">
    <property type="entry name" value="UPF0761_bac"/>
</dbReference>
<dbReference type="NCBIfam" id="TIGR00765">
    <property type="entry name" value="yihY_not_rbn"/>
    <property type="match status" value="1"/>
</dbReference>